<evidence type="ECO:0000256" key="1">
    <source>
        <dbReference type="ARBA" id="ARBA00011063"/>
    </source>
</evidence>
<evidence type="ECO:0000313" key="5">
    <source>
        <dbReference type="EMBL" id="MFC7404628.1"/>
    </source>
</evidence>
<dbReference type="SUPFAM" id="SSF52788">
    <property type="entry name" value="Phosphotyrosine protein phosphatases I"/>
    <property type="match status" value="1"/>
</dbReference>
<keyword evidence="6" id="KW-1185">Reference proteome</keyword>
<sequence>MSYRSGEKFTILTVCTGNICRSPAAERLFRSAFGDEVSVTSAGTGALVGEPIHGPMADLLRDIDVDVEDFAAKILTEEIIGQADLVLPMTREHRGAVVELVPGAVKRTFTLREFARLVSKVDRAELEQATGPEPTPASRLAALVTLAGRHRTPVEPELDDVVDPFRRELSVYQESFDQILPAARTIARASLNL</sequence>
<dbReference type="Proteomes" id="UP001596455">
    <property type="component" value="Unassembled WGS sequence"/>
</dbReference>
<dbReference type="PANTHER" id="PTHR11717:SF31">
    <property type="entry name" value="LOW MOLECULAR WEIGHT PROTEIN-TYROSINE-PHOSPHATASE ETP-RELATED"/>
    <property type="match status" value="1"/>
</dbReference>
<dbReference type="EMBL" id="JBHTCQ010000001">
    <property type="protein sequence ID" value="MFC7404628.1"/>
    <property type="molecule type" value="Genomic_DNA"/>
</dbReference>
<dbReference type="PRINTS" id="PR00719">
    <property type="entry name" value="LMWPTPASE"/>
</dbReference>
<keyword evidence="3" id="KW-0904">Protein phosphatase</keyword>
<comment type="caution">
    <text evidence="5">The sequence shown here is derived from an EMBL/GenBank/DDBJ whole genome shotgun (WGS) entry which is preliminary data.</text>
</comment>
<dbReference type="Gene3D" id="3.40.50.2300">
    <property type="match status" value="1"/>
</dbReference>
<dbReference type="RefSeq" id="WP_382392204.1">
    <property type="nucleotide sequence ID" value="NZ_JBHTCQ010000001.1"/>
</dbReference>
<accession>A0ABW2Q554</accession>
<proteinExistence type="inferred from homology"/>
<dbReference type="InterPro" id="IPR036196">
    <property type="entry name" value="Ptyr_pPase_sf"/>
</dbReference>
<dbReference type="Pfam" id="PF01451">
    <property type="entry name" value="LMWPc"/>
    <property type="match status" value="1"/>
</dbReference>
<feature type="domain" description="Phosphotyrosine protein phosphatase I" evidence="4">
    <location>
        <begin position="9"/>
        <end position="189"/>
    </location>
</feature>
<gene>
    <name evidence="5" type="ORF">ACFQQL_05865</name>
</gene>
<reference evidence="6" key="1">
    <citation type="journal article" date="2019" name="Int. J. Syst. Evol. Microbiol.">
        <title>The Global Catalogue of Microorganisms (GCM) 10K type strain sequencing project: providing services to taxonomists for standard genome sequencing and annotation.</title>
        <authorList>
            <consortium name="The Broad Institute Genomics Platform"/>
            <consortium name="The Broad Institute Genome Sequencing Center for Infectious Disease"/>
            <person name="Wu L."/>
            <person name="Ma J."/>
        </authorList>
    </citation>
    <scope>NUCLEOTIDE SEQUENCE [LARGE SCALE GENOMIC DNA]</scope>
    <source>
        <strain evidence="6">JCM 1490</strain>
    </source>
</reference>
<evidence type="ECO:0000313" key="6">
    <source>
        <dbReference type="Proteomes" id="UP001596455"/>
    </source>
</evidence>
<dbReference type="PANTHER" id="PTHR11717">
    <property type="entry name" value="LOW MOLECULAR WEIGHT PROTEIN TYROSINE PHOSPHATASE"/>
    <property type="match status" value="1"/>
</dbReference>
<keyword evidence="2" id="KW-0378">Hydrolase</keyword>
<dbReference type="SMART" id="SM00226">
    <property type="entry name" value="LMWPc"/>
    <property type="match status" value="1"/>
</dbReference>
<evidence type="ECO:0000256" key="3">
    <source>
        <dbReference type="ARBA" id="ARBA00022912"/>
    </source>
</evidence>
<dbReference type="InterPro" id="IPR050438">
    <property type="entry name" value="LMW_PTPase"/>
</dbReference>
<dbReference type="InterPro" id="IPR017867">
    <property type="entry name" value="Tyr_phospatase_low_mol_wt"/>
</dbReference>
<evidence type="ECO:0000256" key="2">
    <source>
        <dbReference type="ARBA" id="ARBA00022801"/>
    </source>
</evidence>
<protein>
    <submittedName>
        <fullName evidence="5">Low molecular weight phosphatase family protein</fullName>
    </submittedName>
</protein>
<name>A0ABW2Q554_9MICO</name>
<evidence type="ECO:0000259" key="4">
    <source>
        <dbReference type="SMART" id="SM00226"/>
    </source>
</evidence>
<dbReference type="InterPro" id="IPR023485">
    <property type="entry name" value="Ptyr_pPase"/>
</dbReference>
<organism evidence="5 6">
    <name type="scientific">Georgenia alba</name>
    <dbReference type="NCBI Taxonomy" id="2233858"/>
    <lineage>
        <taxon>Bacteria</taxon>
        <taxon>Bacillati</taxon>
        <taxon>Actinomycetota</taxon>
        <taxon>Actinomycetes</taxon>
        <taxon>Micrococcales</taxon>
        <taxon>Bogoriellaceae</taxon>
        <taxon>Georgenia</taxon>
    </lineage>
</organism>
<comment type="similarity">
    <text evidence="1">Belongs to the low molecular weight phosphotyrosine protein phosphatase family.</text>
</comment>